<dbReference type="GO" id="GO:0008658">
    <property type="term" value="F:penicillin binding"/>
    <property type="evidence" value="ECO:0007669"/>
    <property type="project" value="InterPro"/>
</dbReference>
<dbReference type="SUPFAM" id="SSF56601">
    <property type="entry name" value="beta-lactamase/transpeptidase-like"/>
    <property type="match status" value="1"/>
</dbReference>
<keyword evidence="13" id="KW-1185">Reference proteome</keyword>
<feature type="region of interest" description="Disordered" evidence="9">
    <location>
        <begin position="340"/>
        <end position="359"/>
    </location>
</feature>
<keyword evidence="10" id="KW-1133">Transmembrane helix</keyword>
<dbReference type="InterPro" id="IPR036950">
    <property type="entry name" value="PBP_transglycosylase"/>
</dbReference>
<dbReference type="PANTHER" id="PTHR32282:SF34">
    <property type="entry name" value="PENICILLIN-BINDING PROTEIN 1A"/>
    <property type="match status" value="1"/>
</dbReference>
<evidence type="ECO:0000313" key="12">
    <source>
        <dbReference type="EMBL" id="RPF23333.1"/>
    </source>
</evidence>
<organism evidence="12 13">
    <name type="scientific">Myceligenerans xiligouense</name>
    <dbReference type="NCBI Taxonomy" id="253184"/>
    <lineage>
        <taxon>Bacteria</taxon>
        <taxon>Bacillati</taxon>
        <taxon>Actinomycetota</taxon>
        <taxon>Actinomycetes</taxon>
        <taxon>Micrococcales</taxon>
        <taxon>Promicromonosporaceae</taxon>
        <taxon>Myceligenerans</taxon>
    </lineage>
</organism>
<reference evidence="12 13" key="1">
    <citation type="submission" date="2018-11" db="EMBL/GenBank/DDBJ databases">
        <title>Sequencing the genomes of 1000 actinobacteria strains.</title>
        <authorList>
            <person name="Klenk H.-P."/>
        </authorList>
    </citation>
    <scope>NUCLEOTIDE SEQUENCE [LARGE SCALE GENOMIC DNA]</scope>
    <source>
        <strain evidence="12 13">DSM 15700</strain>
    </source>
</reference>
<comment type="catalytic activity">
    <reaction evidence="7">
        <text>Preferential cleavage: (Ac)2-L-Lys-D-Ala-|-D-Ala. Also transpeptidation of peptidyl-alanyl moieties that are N-acyl substituents of D-alanine.</text>
        <dbReference type="EC" id="3.4.16.4"/>
    </reaction>
</comment>
<keyword evidence="6" id="KW-0511">Multifunctional enzyme</keyword>
<dbReference type="SUPFAM" id="SSF53955">
    <property type="entry name" value="Lysozyme-like"/>
    <property type="match status" value="1"/>
</dbReference>
<dbReference type="GO" id="GO:0009002">
    <property type="term" value="F:serine-type D-Ala-D-Ala carboxypeptidase activity"/>
    <property type="evidence" value="ECO:0007669"/>
    <property type="project" value="UniProtKB-EC"/>
</dbReference>
<keyword evidence="10" id="KW-0472">Membrane</keyword>
<dbReference type="GO" id="GO:0009252">
    <property type="term" value="P:peptidoglycan biosynthetic process"/>
    <property type="evidence" value="ECO:0007669"/>
    <property type="project" value="TreeGrafter"/>
</dbReference>
<feature type="compositionally biased region" description="Gly residues" evidence="9">
    <location>
        <begin position="869"/>
        <end position="879"/>
    </location>
</feature>
<dbReference type="Gene3D" id="1.10.3810.10">
    <property type="entry name" value="Biosynthetic peptidoglycan transglycosylase-like"/>
    <property type="match status" value="1"/>
</dbReference>
<evidence type="ECO:0000256" key="1">
    <source>
        <dbReference type="ARBA" id="ARBA00022645"/>
    </source>
</evidence>
<keyword evidence="10" id="KW-0812">Transmembrane</keyword>
<dbReference type="RefSeq" id="WP_123816124.1">
    <property type="nucleotide sequence ID" value="NZ_RKQZ01000001.1"/>
</dbReference>
<dbReference type="CDD" id="cd06577">
    <property type="entry name" value="PASTA_pknB"/>
    <property type="match status" value="1"/>
</dbReference>
<dbReference type="PANTHER" id="PTHR32282">
    <property type="entry name" value="BINDING PROTEIN TRANSPEPTIDASE, PUTATIVE-RELATED"/>
    <property type="match status" value="1"/>
</dbReference>
<evidence type="ECO:0000256" key="4">
    <source>
        <dbReference type="ARBA" id="ARBA00022679"/>
    </source>
</evidence>
<dbReference type="OrthoDB" id="9766909at2"/>
<dbReference type="Pfam" id="PF00905">
    <property type="entry name" value="Transpeptidase"/>
    <property type="match status" value="1"/>
</dbReference>
<keyword evidence="5" id="KW-0378">Hydrolase</keyword>
<evidence type="ECO:0000313" key="13">
    <source>
        <dbReference type="Proteomes" id="UP000280501"/>
    </source>
</evidence>
<feature type="domain" description="PASTA" evidence="11">
    <location>
        <begin position="768"/>
        <end position="833"/>
    </location>
</feature>
<dbReference type="Pfam" id="PF03793">
    <property type="entry name" value="PASTA"/>
    <property type="match status" value="1"/>
</dbReference>
<evidence type="ECO:0000256" key="6">
    <source>
        <dbReference type="ARBA" id="ARBA00023268"/>
    </source>
</evidence>
<gene>
    <name evidence="12" type="ORF">EDD34_4018</name>
</gene>
<keyword evidence="4" id="KW-0808">Transferase</keyword>
<dbReference type="InterPro" id="IPR005543">
    <property type="entry name" value="PASTA_dom"/>
</dbReference>
<feature type="transmembrane region" description="Helical" evidence="10">
    <location>
        <begin position="38"/>
        <end position="61"/>
    </location>
</feature>
<feature type="region of interest" description="Disordered" evidence="9">
    <location>
        <begin position="795"/>
        <end position="879"/>
    </location>
</feature>
<dbReference type="GO" id="GO:0008955">
    <property type="term" value="F:peptidoglycan glycosyltransferase activity"/>
    <property type="evidence" value="ECO:0007669"/>
    <property type="project" value="UniProtKB-EC"/>
</dbReference>
<dbReference type="GO" id="GO:0030288">
    <property type="term" value="C:outer membrane-bounded periplasmic space"/>
    <property type="evidence" value="ECO:0007669"/>
    <property type="project" value="TreeGrafter"/>
</dbReference>
<evidence type="ECO:0000256" key="3">
    <source>
        <dbReference type="ARBA" id="ARBA00022676"/>
    </source>
</evidence>
<dbReference type="Gene3D" id="3.30.10.20">
    <property type="match status" value="1"/>
</dbReference>
<dbReference type="GO" id="GO:0006508">
    <property type="term" value="P:proteolysis"/>
    <property type="evidence" value="ECO:0007669"/>
    <property type="project" value="UniProtKB-KW"/>
</dbReference>
<evidence type="ECO:0000256" key="5">
    <source>
        <dbReference type="ARBA" id="ARBA00022801"/>
    </source>
</evidence>
<keyword evidence="2" id="KW-0645">Protease</keyword>
<dbReference type="EMBL" id="RKQZ01000001">
    <property type="protein sequence ID" value="RPF23333.1"/>
    <property type="molecule type" value="Genomic_DNA"/>
</dbReference>
<accession>A0A3N4YS05</accession>
<dbReference type="Proteomes" id="UP000280501">
    <property type="component" value="Unassembled WGS sequence"/>
</dbReference>
<sequence>MATSNAPHIPPFRPRARTHFWNYPRPYRTGWKAWLPSWRFVVGVMLAGASTLGGVVMAAWINLPVPAAMAEVGNQSTIVYWSDGSKLGEIAAEKRQIVTPDEIGENWDLITGTLIASEDQTFRTNLGVDFVGIARSAVNNLRGGAQQGGSTLTQQYVETYLTGLNTGYDGKFREVILALKVAQEEDKDVILERYLNTIYFGRGAYGIEAGAQAYFGKSASKLDYNQVAFLVGIIPSPNQWDGTTDPEYSRSWVEGRWERSIGFMASEGVITADDAAAAKFPEPRKYTAGGAKSGQTGYLIEEVKRELKDPDGAALSEDDLLSDGYKIYTTLDKKMQAAATETGSSIPTTAPDAKVDKKPGKASKWLRSSVVTIDPANGAIRALYGGPDYANPFYQTNAATQDTSQAASTFKPFTLVAALDQGISMGQKYNGDSPQQIPGWSVLNKDTGQEEEIELGNFDHESFGQIDLADATKDSVNTVYAQLNVEVGPDATRQAAIDAGIPLSTDGPAQLANVLGTDNVTTLQLARAYATFAAQGVRTDPHLVKSVTTLDDEKRFATPIEEERVFDEEIMAGATYAMQQVVEDGSGVAAQELGRPVAGKTGSSNENKSAWFAGYTPQYATVVGLYQYDRNANTYRQIQSWGDYEAMGWPITGGTWPASAWTEYMQKVYQIHSELPIAEFPEYEYEPVMPSPSPTPTDQPETVQIPGGLSGRPWPDVQAELVALGLNPQPREVEGREGWDPNTVVRVHGEGQEVEVSSTVEVEITGAAEVGAAVPEVRGLDQRAAENELRRAGFGVDIQTQASEQPEGTVVEQNPGPGSQAGEGSTVTIWVSDGSLGEPSDGATCGVFGNQPCDEPSNEPTGEPSNEPGPGGGNGNGGG</sequence>
<dbReference type="InterPro" id="IPR023346">
    <property type="entry name" value="Lysozyme-like_dom_sf"/>
</dbReference>
<evidence type="ECO:0000256" key="8">
    <source>
        <dbReference type="ARBA" id="ARBA00049902"/>
    </source>
</evidence>
<proteinExistence type="predicted"/>
<dbReference type="InterPro" id="IPR050396">
    <property type="entry name" value="Glycosyltr_51/Transpeptidase"/>
</dbReference>
<dbReference type="Gene3D" id="3.40.710.10">
    <property type="entry name" value="DD-peptidase/beta-lactamase superfamily"/>
    <property type="match status" value="1"/>
</dbReference>
<dbReference type="InterPro" id="IPR001264">
    <property type="entry name" value="Glyco_trans_51"/>
</dbReference>
<dbReference type="SMART" id="SM00740">
    <property type="entry name" value="PASTA"/>
    <property type="match status" value="2"/>
</dbReference>
<dbReference type="AlphaFoldDB" id="A0A3N4YS05"/>
<evidence type="ECO:0000256" key="9">
    <source>
        <dbReference type="SAM" id="MobiDB-lite"/>
    </source>
</evidence>
<evidence type="ECO:0000256" key="2">
    <source>
        <dbReference type="ARBA" id="ARBA00022670"/>
    </source>
</evidence>
<dbReference type="InterPro" id="IPR012338">
    <property type="entry name" value="Beta-lactam/transpept-like"/>
</dbReference>
<feature type="compositionally biased region" description="Low complexity" evidence="9">
    <location>
        <begin position="858"/>
        <end position="868"/>
    </location>
</feature>
<dbReference type="Pfam" id="PF00912">
    <property type="entry name" value="Transgly"/>
    <property type="match status" value="1"/>
</dbReference>
<comment type="caution">
    <text evidence="12">The sequence shown here is derived from an EMBL/GenBank/DDBJ whole genome shotgun (WGS) entry which is preliminary data.</text>
</comment>
<name>A0A3N4YS05_9MICO</name>
<dbReference type="InterPro" id="IPR001460">
    <property type="entry name" value="PCN-bd_Tpept"/>
</dbReference>
<evidence type="ECO:0000259" key="11">
    <source>
        <dbReference type="PROSITE" id="PS51178"/>
    </source>
</evidence>
<dbReference type="PROSITE" id="PS51178">
    <property type="entry name" value="PASTA"/>
    <property type="match status" value="1"/>
</dbReference>
<keyword evidence="3" id="KW-0328">Glycosyltransferase</keyword>
<protein>
    <submittedName>
        <fullName evidence="12">Membrane peptidoglycan carboxypeptidase</fullName>
    </submittedName>
</protein>
<comment type="catalytic activity">
    <reaction evidence="8">
        <text>[GlcNAc-(1-&gt;4)-Mur2Ac(oyl-L-Ala-gamma-D-Glu-L-Lys-D-Ala-D-Ala)](n)-di-trans,octa-cis-undecaprenyl diphosphate + beta-D-GlcNAc-(1-&gt;4)-Mur2Ac(oyl-L-Ala-gamma-D-Glu-L-Lys-D-Ala-D-Ala)-di-trans,octa-cis-undecaprenyl diphosphate = [GlcNAc-(1-&gt;4)-Mur2Ac(oyl-L-Ala-gamma-D-Glu-L-Lys-D-Ala-D-Ala)](n+1)-di-trans,octa-cis-undecaprenyl diphosphate + di-trans,octa-cis-undecaprenyl diphosphate + H(+)</text>
        <dbReference type="Rhea" id="RHEA:23708"/>
        <dbReference type="Rhea" id="RHEA-COMP:9602"/>
        <dbReference type="Rhea" id="RHEA-COMP:9603"/>
        <dbReference type="ChEBI" id="CHEBI:15378"/>
        <dbReference type="ChEBI" id="CHEBI:58405"/>
        <dbReference type="ChEBI" id="CHEBI:60033"/>
        <dbReference type="ChEBI" id="CHEBI:78435"/>
        <dbReference type="EC" id="2.4.99.28"/>
    </reaction>
</comment>
<evidence type="ECO:0000256" key="7">
    <source>
        <dbReference type="ARBA" id="ARBA00034000"/>
    </source>
</evidence>
<keyword evidence="1 12" id="KW-0121">Carboxypeptidase</keyword>
<evidence type="ECO:0000256" key="10">
    <source>
        <dbReference type="SAM" id="Phobius"/>
    </source>
</evidence>